<comment type="subcellular location">
    <subcellularLocation>
        <location evidence="1">Cell membrane</location>
        <topology evidence="1">Single-pass type I membrane protein</topology>
    </subcellularLocation>
</comment>
<evidence type="ECO:0000256" key="5">
    <source>
        <dbReference type="ARBA" id="ARBA00023136"/>
    </source>
</evidence>
<protein>
    <recommendedName>
        <fullName evidence="9">Lysosome-associated membrane glycoprotein 2-like transmembrane domain-containing protein</fullName>
    </recommendedName>
</protein>
<evidence type="ECO:0000256" key="2">
    <source>
        <dbReference type="ARBA" id="ARBA00022692"/>
    </source>
</evidence>
<dbReference type="Proteomes" id="UP000887560">
    <property type="component" value="Unplaced"/>
</dbReference>
<dbReference type="PANTHER" id="PTHR11506">
    <property type="entry name" value="LYSOSOME-ASSOCIATED MEMBRANE GLYCOPROTEIN"/>
    <property type="match status" value="1"/>
</dbReference>
<evidence type="ECO:0000313" key="10">
    <source>
        <dbReference type="Proteomes" id="UP000887560"/>
    </source>
</evidence>
<evidence type="ECO:0000256" key="4">
    <source>
        <dbReference type="ARBA" id="ARBA00022989"/>
    </source>
</evidence>
<keyword evidence="4 7" id="KW-1133">Transmembrane helix</keyword>
<keyword evidence="6" id="KW-0325">Glycoprotein</keyword>
<reference evidence="11" key="1">
    <citation type="submission" date="2022-11" db="UniProtKB">
        <authorList>
            <consortium name="WormBaseParasite"/>
        </authorList>
    </citation>
    <scope>IDENTIFICATION</scope>
</reference>
<evidence type="ECO:0000256" key="3">
    <source>
        <dbReference type="ARBA" id="ARBA00022729"/>
    </source>
</evidence>
<evidence type="ECO:0000256" key="7">
    <source>
        <dbReference type="SAM" id="Phobius"/>
    </source>
</evidence>
<evidence type="ECO:0000259" key="9">
    <source>
        <dbReference type="Pfam" id="PF21222"/>
    </source>
</evidence>
<keyword evidence="5 7" id="KW-0472">Membrane</keyword>
<accession>A0A915NWQ7</accession>
<dbReference type="GO" id="GO:0031902">
    <property type="term" value="C:late endosome membrane"/>
    <property type="evidence" value="ECO:0007669"/>
    <property type="project" value="TreeGrafter"/>
</dbReference>
<evidence type="ECO:0000256" key="1">
    <source>
        <dbReference type="ARBA" id="ARBA00004251"/>
    </source>
</evidence>
<feature type="transmembrane region" description="Helical" evidence="7">
    <location>
        <begin position="197"/>
        <end position="219"/>
    </location>
</feature>
<evidence type="ECO:0000256" key="8">
    <source>
        <dbReference type="SAM" id="SignalP"/>
    </source>
</evidence>
<dbReference type="GO" id="GO:0005886">
    <property type="term" value="C:plasma membrane"/>
    <property type="evidence" value="ECO:0007669"/>
    <property type="project" value="TreeGrafter"/>
</dbReference>
<proteinExistence type="predicted"/>
<dbReference type="GO" id="GO:0005765">
    <property type="term" value="C:lysosomal membrane"/>
    <property type="evidence" value="ECO:0007669"/>
    <property type="project" value="TreeGrafter"/>
</dbReference>
<evidence type="ECO:0000313" key="11">
    <source>
        <dbReference type="WBParaSite" id="scf7180000422247.g8620"/>
    </source>
</evidence>
<dbReference type="InterPro" id="IPR002000">
    <property type="entry name" value="Lysosome-assoc_membr_glycop"/>
</dbReference>
<dbReference type="WBParaSite" id="scf7180000422247.g8620">
    <property type="protein sequence ID" value="scf7180000422247.g8620"/>
    <property type="gene ID" value="scf7180000422247.g8620"/>
</dbReference>
<name>A0A915NWQ7_9BILA</name>
<dbReference type="InterPro" id="IPR048524">
    <property type="entry name" value="Lamp2-like_TM"/>
</dbReference>
<organism evidence="10 11">
    <name type="scientific">Meloidogyne floridensis</name>
    <dbReference type="NCBI Taxonomy" id="298350"/>
    <lineage>
        <taxon>Eukaryota</taxon>
        <taxon>Metazoa</taxon>
        <taxon>Ecdysozoa</taxon>
        <taxon>Nematoda</taxon>
        <taxon>Chromadorea</taxon>
        <taxon>Rhabditida</taxon>
        <taxon>Tylenchina</taxon>
        <taxon>Tylenchomorpha</taxon>
        <taxon>Tylenchoidea</taxon>
        <taxon>Meloidogynidae</taxon>
        <taxon>Meloidogyninae</taxon>
        <taxon>Meloidogyne</taxon>
    </lineage>
</organism>
<keyword evidence="10" id="KW-1185">Reference proteome</keyword>
<feature type="chain" id="PRO_5037379195" description="Lysosome-associated membrane glycoprotein 2-like transmembrane domain-containing protein" evidence="8">
    <location>
        <begin position="21"/>
        <end position="232"/>
    </location>
</feature>
<dbReference type="AlphaFoldDB" id="A0A915NWQ7"/>
<keyword evidence="2 7" id="KW-0812">Transmembrane</keyword>
<dbReference type="GO" id="GO:0072594">
    <property type="term" value="P:establishment of protein localization to organelle"/>
    <property type="evidence" value="ECO:0007669"/>
    <property type="project" value="TreeGrafter"/>
</dbReference>
<dbReference type="Gene3D" id="2.40.160.110">
    <property type="match status" value="1"/>
</dbReference>
<keyword evidence="3 8" id="KW-0732">Signal</keyword>
<feature type="domain" description="Lysosome-associated membrane glycoprotein 2-like transmembrane" evidence="9">
    <location>
        <begin position="198"/>
        <end position="229"/>
    </location>
</feature>
<dbReference type="PANTHER" id="PTHR11506:SF35">
    <property type="entry name" value="LYSOSOME-ASSOCIATED MEMBRANE GLYCOPROTEIN 5"/>
    <property type="match status" value="1"/>
</dbReference>
<dbReference type="Pfam" id="PF21222">
    <property type="entry name" value="Lamp2_2nd"/>
    <property type="match status" value="1"/>
</dbReference>
<feature type="signal peptide" evidence="8">
    <location>
        <begin position="1"/>
        <end position="20"/>
    </location>
</feature>
<sequence>MKLLILYTAIFFMVAECSFAIHLSVPDKPSKKTFCLIFEAGITGTLQYKDEHNSTLTRQFTVPESGETTLDEDASTCGEKLQRLTFNFVPLMTPTVPETETNYPWRISLEFNKSDDGHSYMLKEYLLTVFFYSTMNSTEQNVTIPHYYGQPKKSRVDWTASVNSSYGPTGLSRLRTRLRRPSTIRNYCAADARTSDLVPIIVGACLGGLVIIVLVAYLIGRVRAKRQGYNSV</sequence>
<evidence type="ECO:0000256" key="6">
    <source>
        <dbReference type="ARBA" id="ARBA00023180"/>
    </source>
</evidence>